<dbReference type="AlphaFoldDB" id="A0A4R6UAE8"/>
<reference evidence="1 2" key="1">
    <citation type="submission" date="2019-03" db="EMBL/GenBank/DDBJ databases">
        <title>Genomic Encyclopedia of Type Strains, Phase IV (KMG-IV): sequencing the most valuable type-strain genomes for metagenomic binning, comparative biology and taxonomic classification.</title>
        <authorList>
            <person name="Goeker M."/>
        </authorList>
    </citation>
    <scope>NUCLEOTIDE SEQUENCE [LARGE SCALE GENOMIC DNA]</scope>
    <source>
        <strain evidence="1 2">DSM 28697</strain>
    </source>
</reference>
<dbReference type="Proteomes" id="UP000295632">
    <property type="component" value="Unassembled WGS sequence"/>
</dbReference>
<dbReference type="Pfam" id="PF09548">
    <property type="entry name" value="Spore_III_AB"/>
    <property type="match status" value="1"/>
</dbReference>
<dbReference type="OrthoDB" id="1957909at2"/>
<evidence type="ECO:0000313" key="1">
    <source>
        <dbReference type="EMBL" id="TDQ41655.1"/>
    </source>
</evidence>
<gene>
    <name evidence="1" type="ORF">EV213_103234</name>
</gene>
<name>A0A4R6UAE8_9BACI</name>
<dbReference type="NCBIfam" id="TIGR02833">
    <property type="entry name" value="spore_III_AB"/>
    <property type="match status" value="1"/>
</dbReference>
<accession>A0A4R6UAE8</accession>
<dbReference type="PIRSF" id="PIRSF021435">
    <property type="entry name" value="SpoIIIAB"/>
    <property type="match status" value="1"/>
</dbReference>
<comment type="caution">
    <text evidence="1">The sequence shown here is derived from an EMBL/GenBank/DDBJ whole genome shotgun (WGS) entry which is preliminary data.</text>
</comment>
<dbReference type="EMBL" id="SNYJ01000003">
    <property type="protein sequence ID" value="TDQ41655.1"/>
    <property type="molecule type" value="Genomic_DNA"/>
</dbReference>
<keyword evidence="2" id="KW-1185">Reference proteome</keyword>
<dbReference type="InterPro" id="IPR014198">
    <property type="entry name" value="Spore_III_AB"/>
</dbReference>
<protein>
    <submittedName>
        <fullName evidence="1">Stage III sporulation protein AB</fullName>
    </submittedName>
</protein>
<organism evidence="1 2">
    <name type="scientific">Aureibacillus halotolerans</name>
    <dbReference type="NCBI Taxonomy" id="1508390"/>
    <lineage>
        <taxon>Bacteria</taxon>
        <taxon>Bacillati</taxon>
        <taxon>Bacillota</taxon>
        <taxon>Bacilli</taxon>
        <taxon>Bacillales</taxon>
        <taxon>Bacillaceae</taxon>
        <taxon>Aureibacillus</taxon>
    </lineage>
</organism>
<proteinExistence type="predicted"/>
<evidence type="ECO:0000313" key="2">
    <source>
        <dbReference type="Proteomes" id="UP000295632"/>
    </source>
</evidence>
<dbReference type="RefSeq" id="WP_133579512.1">
    <property type="nucleotide sequence ID" value="NZ_SNYJ01000003.1"/>
</dbReference>
<sequence>MMVIIGAVCIIGTTTLLGFMQAAKLRGRPELLMQLRYTLQALEAEILYSQMTLIEASKQIAAQHQNKAGLLFALFSEELQEQHVAQEAWTKSVNTLLRQSSLKSTDGAVLHQFGTTLGAYDTRQQQKQIRLAMTHLAREEESAREQQRTYETMSKSLGFLSGCLLVLLLL</sequence>